<reference evidence="2 3" key="1">
    <citation type="submission" date="2019-07" db="EMBL/GenBank/DDBJ databases">
        <authorList>
            <person name="Kim J."/>
        </authorList>
    </citation>
    <scope>NUCLEOTIDE SEQUENCE [LARGE SCALE GENOMIC DNA]</scope>
    <source>
        <strain evidence="2 3">N4</strain>
    </source>
</reference>
<accession>A0A559J0Q8</accession>
<dbReference type="InterPro" id="IPR016181">
    <property type="entry name" value="Acyl_CoA_acyltransferase"/>
</dbReference>
<evidence type="ECO:0000259" key="1">
    <source>
        <dbReference type="PROSITE" id="PS51186"/>
    </source>
</evidence>
<proteinExistence type="predicted"/>
<dbReference type="AlphaFoldDB" id="A0A559J0Q8"/>
<name>A0A559J0Q8_9BACL</name>
<dbReference type="Pfam" id="PF00583">
    <property type="entry name" value="Acetyltransf_1"/>
    <property type="match status" value="1"/>
</dbReference>
<dbReference type="Proteomes" id="UP000318102">
    <property type="component" value="Unassembled WGS sequence"/>
</dbReference>
<comment type="caution">
    <text evidence="2">The sequence shown here is derived from an EMBL/GenBank/DDBJ whole genome shotgun (WGS) entry which is preliminary data.</text>
</comment>
<keyword evidence="3" id="KW-1185">Reference proteome</keyword>
<dbReference type="InterPro" id="IPR000182">
    <property type="entry name" value="GNAT_dom"/>
</dbReference>
<evidence type="ECO:0000313" key="2">
    <source>
        <dbReference type="EMBL" id="TVX93421.1"/>
    </source>
</evidence>
<protein>
    <submittedName>
        <fullName evidence="2">GNAT family N-acetyltransferase</fullName>
    </submittedName>
</protein>
<feature type="domain" description="N-acetyltransferase" evidence="1">
    <location>
        <begin position="1"/>
        <end position="137"/>
    </location>
</feature>
<dbReference type="SUPFAM" id="SSF55729">
    <property type="entry name" value="Acyl-CoA N-acyltransferases (Nat)"/>
    <property type="match status" value="1"/>
</dbReference>
<organism evidence="2 3">
    <name type="scientific">Paenibacillus agilis</name>
    <dbReference type="NCBI Taxonomy" id="3020863"/>
    <lineage>
        <taxon>Bacteria</taxon>
        <taxon>Bacillati</taxon>
        <taxon>Bacillota</taxon>
        <taxon>Bacilli</taxon>
        <taxon>Bacillales</taxon>
        <taxon>Paenibacillaceae</taxon>
        <taxon>Paenibacillus</taxon>
    </lineage>
</organism>
<gene>
    <name evidence="2" type="ORF">FPZ44_10370</name>
</gene>
<evidence type="ECO:0000313" key="3">
    <source>
        <dbReference type="Proteomes" id="UP000318102"/>
    </source>
</evidence>
<dbReference type="RefSeq" id="WP_144989898.1">
    <property type="nucleotide sequence ID" value="NZ_VNJK01000001.1"/>
</dbReference>
<dbReference type="GO" id="GO:0016747">
    <property type="term" value="F:acyltransferase activity, transferring groups other than amino-acyl groups"/>
    <property type="evidence" value="ECO:0007669"/>
    <property type="project" value="InterPro"/>
</dbReference>
<dbReference type="OrthoDB" id="9127144at2"/>
<dbReference type="PROSITE" id="PS51186">
    <property type="entry name" value="GNAT"/>
    <property type="match status" value="1"/>
</dbReference>
<dbReference type="EMBL" id="VNJK01000001">
    <property type="protein sequence ID" value="TVX93421.1"/>
    <property type="molecule type" value="Genomic_DNA"/>
</dbReference>
<sequence length="172" mass="20215">MNVKEFDTIFEIMQDSFPAYERRTYDGQKELLNDPYYRIISKVNDTNQVVAFIAVWEFPLFRFVEHIAVSPAGRGSGIGGKLMSDYIEESQKPIILEVELPDTNLAERRIGFYERLGFKLNHFKYIQPSLQKGQPDVPLKVMSYPQMLTEEEFTLYEDILYTNVYKIHRVQD</sequence>
<dbReference type="Gene3D" id="3.40.630.30">
    <property type="match status" value="1"/>
</dbReference>
<dbReference type="CDD" id="cd04301">
    <property type="entry name" value="NAT_SF"/>
    <property type="match status" value="1"/>
</dbReference>